<dbReference type="AlphaFoldDB" id="A0A975D8S9"/>
<comment type="subcellular location">
    <subcellularLocation>
        <location evidence="1 11">Cell outer membrane</location>
        <topology evidence="1 11">Multi-pass membrane protein</topology>
    </subcellularLocation>
</comment>
<keyword evidence="13" id="KW-0732">Signal</keyword>
<evidence type="ECO:0000256" key="1">
    <source>
        <dbReference type="ARBA" id="ARBA00004571"/>
    </source>
</evidence>
<evidence type="ECO:0000313" key="16">
    <source>
        <dbReference type="EMBL" id="QTH23845.1"/>
    </source>
</evidence>
<dbReference type="OMA" id="ANTIVPF"/>
<feature type="signal peptide" evidence="13">
    <location>
        <begin position="1"/>
        <end position="27"/>
    </location>
</feature>
<evidence type="ECO:0000256" key="10">
    <source>
        <dbReference type="ARBA" id="ARBA00023237"/>
    </source>
</evidence>
<keyword evidence="9 11" id="KW-0472">Membrane</keyword>
<accession>A0A975D8S9</accession>
<dbReference type="Pfam" id="PF00593">
    <property type="entry name" value="TonB_dep_Rec_b-barrel"/>
    <property type="match status" value="1"/>
</dbReference>
<dbReference type="PANTHER" id="PTHR32552:SF81">
    <property type="entry name" value="TONB-DEPENDENT OUTER MEMBRANE RECEPTOR"/>
    <property type="match status" value="1"/>
</dbReference>
<dbReference type="PANTHER" id="PTHR32552">
    <property type="entry name" value="FERRICHROME IRON RECEPTOR-RELATED"/>
    <property type="match status" value="1"/>
</dbReference>
<evidence type="ECO:0000256" key="3">
    <source>
        <dbReference type="ARBA" id="ARBA00022452"/>
    </source>
</evidence>
<evidence type="ECO:0000256" key="11">
    <source>
        <dbReference type="PROSITE-ProRule" id="PRU01360"/>
    </source>
</evidence>
<evidence type="ECO:0000259" key="14">
    <source>
        <dbReference type="Pfam" id="PF00593"/>
    </source>
</evidence>
<feature type="chain" id="PRO_5037653639" evidence="13">
    <location>
        <begin position="28"/>
        <end position="742"/>
    </location>
</feature>
<dbReference type="InterPro" id="IPR000531">
    <property type="entry name" value="Beta-barrel_TonB"/>
</dbReference>
<evidence type="ECO:0000256" key="7">
    <source>
        <dbReference type="ARBA" id="ARBA00023065"/>
    </source>
</evidence>
<keyword evidence="16" id="KW-0675">Receptor</keyword>
<dbReference type="Gene3D" id="2.40.170.20">
    <property type="entry name" value="TonB-dependent receptor, beta-barrel domain"/>
    <property type="match status" value="1"/>
</dbReference>
<evidence type="ECO:0000313" key="17">
    <source>
        <dbReference type="Proteomes" id="UP000664914"/>
    </source>
</evidence>
<keyword evidence="5 11" id="KW-0812">Transmembrane</keyword>
<dbReference type="Proteomes" id="UP000664914">
    <property type="component" value="Chromosome"/>
</dbReference>
<gene>
    <name evidence="16" type="ORF">HRJ34_10225</name>
</gene>
<keyword evidence="3 11" id="KW-1134">Transmembrane beta strand</keyword>
<keyword evidence="2 11" id="KW-0813">Transport</keyword>
<evidence type="ECO:0000256" key="5">
    <source>
        <dbReference type="ARBA" id="ARBA00022692"/>
    </source>
</evidence>
<comment type="similarity">
    <text evidence="11 12">Belongs to the TonB-dependent receptor family.</text>
</comment>
<dbReference type="PROSITE" id="PS52016">
    <property type="entry name" value="TONB_DEPENDENT_REC_3"/>
    <property type="match status" value="1"/>
</dbReference>
<protein>
    <submittedName>
        <fullName evidence="16">TonB-dependent receptor</fullName>
    </submittedName>
</protein>
<dbReference type="GO" id="GO:0006826">
    <property type="term" value="P:iron ion transport"/>
    <property type="evidence" value="ECO:0007669"/>
    <property type="project" value="UniProtKB-KW"/>
</dbReference>
<keyword evidence="4" id="KW-0410">Iron transport</keyword>
<feature type="domain" description="TonB-dependent receptor plug" evidence="15">
    <location>
        <begin position="48"/>
        <end position="159"/>
    </location>
</feature>
<organism evidence="16 17">
    <name type="scientific">Rhizorhabdus wittichii</name>
    <dbReference type="NCBI Taxonomy" id="160791"/>
    <lineage>
        <taxon>Bacteria</taxon>
        <taxon>Pseudomonadati</taxon>
        <taxon>Pseudomonadota</taxon>
        <taxon>Alphaproteobacteria</taxon>
        <taxon>Sphingomonadales</taxon>
        <taxon>Sphingomonadaceae</taxon>
        <taxon>Rhizorhabdus</taxon>
    </lineage>
</organism>
<evidence type="ECO:0000256" key="6">
    <source>
        <dbReference type="ARBA" id="ARBA00023004"/>
    </source>
</evidence>
<keyword evidence="8 12" id="KW-0798">TonB box</keyword>
<keyword evidence="7" id="KW-0406">Ion transport</keyword>
<dbReference type="InterPro" id="IPR036942">
    <property type="entry name" value="Beta-barrel_TonB_sf"/>
</dbReference>
<evidence type="ECO:0000256" key="2">
    <source>
        <dbReference type="ARBA" id="ARBA00022448"/>
    </source>
</evidence>
<dbReference type="GO" id="GO:0009279">
    <property type="term" value="C:cell outer membrane"/>
    <property type="evidence" value="ECO:0007669"/>
    <property type="project" value="UniProtKB-SubCell"/>
</dbReference>
<reference evidence="16" key="2">
    <citation type="submission" date="2021-04" db="EMBL/GenBank/DDBJ databases">
        <title>Isolation and genomic analysis of the ibuprofen-degrading bacterium Sphingomonas strain MPO218.</title>
        <authorList>
            <person name="Aulestia M."/>
            <person name="Flores A."/>
            <person name="Mangas E.L."/>
            <person name="Perez-Pulido A.J."/>
            <person name="Santero E."/>
            <person name="Camacho E.M."/>
        </authorList>
    </citation>
    <scope>NUCLEOTIDE SEQUENCE</scope>
    <source>
        <strain evidence="16">MPO218</strain>
    </source>
</reference>
<evidence type="ECO:0000256" key="4">
    <source>
        <dbReference type="ARBA" id="ARBA00022496"/>
    </source>
</evidence>
<dbReference type="EMBL" id="CP059319">
    <property type="protein sequence ID" value="QTH23845.1"/>
    <property type="molecule type" value="Genomic_DNA"/>
</dbReference>
<keyword evidence="10 11" id="KW-0998">Cell outer membrane</keyword>
<dbReference type="RefSeq" id="WP_012050480.1">
    <property type="nucleotide sequence ID" value="NZ_CP059319.1"/>
</dbReference>
<dbReference type="SUPFAM" id="SSF56935">
    <property type="entry name" value="Porins"/>
    <property type="match status" value="1"/>
</dbReference>
<evidence type="ECO:0000256" key="9">
    <source>
        <dbReference type="ARBA" id="ARBA00023136"/>
    </source>
</evidence>
<keyword evidence="6" id="KW-0408">Iron</keyword>
<evidence type="ECO:0000256" key="13">
    <source>
        <dbReference type="SAM" id="SignalP"/>
    </source>
</evidence>
<evidence type="ECO:0000259" key="15">
    <source>
        <dbReference type="Pfam" id="PF07715"/>
    </source>
</evidence>
<dbReference type="InterPro" id="IPR039426">
    <property type="entry name" value="TonB-dep_rcpt-like"/>
</dbReference>
<reference evidence="16" key="1">
    <citation type="submission" date="2020-07" db="EMBL/GenBank/DDBJ databases">
        <authorList>
            <person name="Camacho E."/>
        </authorList>
    </citation>
    <scope>NUCLEOTIDE SEQUENCE</scope>
    <source>
        <strain evidence="16">MPO218</strain>
    </source>
</reference>
<evidence type="ECO:0000256" key="12">
    <source>
        <dbReference type="RuleBase" id="RU003357"/>
    </source>
</evidence>
<dbReference type="InterPro" id="IPR012910">
    <property type="entry name" value="Plug_dom"/>
</dbReference>
<proteinExistence type="inferred from homology"/>
<dbReference type="Pfam" id="PF07715">
    <property type="entry name" value="Plug"/>
    <property type="match status" value="1"/>
</dbReference>
<sequence>MQTGPYRITKGVALLLAGTMLASPLLAEEAAPAEEIVVTALKRGNVQLQDVPTSIAVVGQQQLEARGVAEFADFARSVAGLNFVDSGAGDKRYIIRGINAAGEAQTALYYDNIPMTGIGGAATSFGDRQPDLQLYDVQQIEVLRGPQGTLYGSNSQAGVIRFVTNKARVDRFEGSAQGELSTTRDGGTNYGIRGMVNVPIVQDVLAIRAVGYSEDYSGWVDNVYRNEKDFNDTKRDGARVSVTFKPDEQTNIVGQYFYQNLRTGGRAYTRPYDVTIGDNFFPAIGRRATSQIGRETRSDKINIFALTADRDLDWSTVTIAGSYFKRDVLDYVDNGPSFRYFEYLQRIGEFPPVTVPIGSLSYSPQKSKMWTIEARMATKFDGPLNGVGGIFYSNRDNDFETNTTVVDPISGRPDFSQPLISRRNFFDKTKDFAVFGELTYDITEQLSVTGGARWFRTKRDLVANTIVPFFGLGAPGTTSAKAKNEDVIFKGLVSYKVTSDVLLYAQYAEGYRSGGTNASSFSGVPPQYDPDTTANYEIGAKTSWAGGDVVFNVAAYRIDLKGLQSEQRFGPGGAFSGVGNIPGTAARSKGVEADLLVKPAPGLTVQFAGNYTDAKLAKDVPSLGAAALKGSNLAYVPKYNLSLSADQAFAISDKVDASVGFSASRTGKIETTYYTEFNQPSRGYTLVDTRARISWDQFKLDLFINNLFDKAAELTVFNTINDPHVVLANRPRTVGARLGIDF</sequence>
<name>A0A975D8S9_9SPHN</name>
<evidence type="ECO:0000256" key="8">
    <source>
        <dbReference type="ARBA" id="ARBA00023077"/>
    </source>
</evidence>
<feature type="domain" description="TonB-dependent receptor-like beta-barrel" evidence="14">
    <location>
        <begin position="258"/>
        <end position="707"/>
    </location>
</feature>